<dbReference type="NCBIfam" id="TIGR01098">
    <property type="entry name" value="3A0109s03R"/>
    <property type="match status" value="1"/>
</dbReference>
<accession>A2C8R8</accession>
<evidence type="ECO:0000256" key="2">
    <source>
        <dbReference type="ARBA" id="ARBA00022729"/>
    </source>
</evidence>
<keyword evidence="2" id="KW-0732">Signal</keyword>
<reference evidence="3 4" key="1">
    <citation type="journal article" date="2007" name="PLoS Genet.">
        <title>Patterns and implications of gene gain and loss in the evolution of Prochlorococcus.</title>
        <authorList>
            <person name="Kettler G.C."/>
            <person name="Martiny A.C."/>
            <person name="Huang K."/>
            <person name="Zucker J."/>
            <person name="Coleman M.L."/>
            <person name="Rodrigue S."/>
            <person name="Chen F."/>
            <person name="Lapidus A."/>
            <person name="Ferriera S."/>
            <person name="Johnson J."/>
            <person name="Steglich C."/>
            <person name="Church G.M."/>
            <person name="Richardson P."/>
            <person name="Chisholm S.W."/>
        </authorList>
    </citation>
    <scope>NUCLEOTIDE SEQUENCE [LARGE SCALE GENOMIC DNA]</scope>
    <source>
        <strain evidence="3 4">MIT 9303</strain>
    </source>
</reference>
<dbReference type="InterPro" id="IPR005770">
    <property type="entry name" value="PhnD"/>
</dbReference>
<dbReference type="PANTHER" id="PTHR35841">
    <property type="entry name" value="PHOSPHONATES-BINDING PERIPLASMIC PROTEIN"/>
    <property type="match status" value="1"/>
</dbReference>
<dbReference type="SUPFAM" id="SSF53850">
    <property type="entry name" value="Periplasmic binding protein-like II"/>
    <property type="match status" value="1"/>
</dbReference>
<organism evidence="3 4">
    <name type="scientific">Prochlorococcus marinus (strain MIT 9303)</name>
    <dbReference type="NCBI Taxonomy" id="59922"/>
    <lineage>
        <taxon>Bacteria</taxon>
        <taxon>Bacillati</taxon>
        <taxon>Cyanobacteriota</taxon>
        <taxon>Cyanophyceae</taxon>
        <taxon>Synechococcales</taxon>
        <taxon>Prochlorococcaceae</taxon>
        <taxon>Prochlorococcus</taxon>
    </lineage>
</organism>
<dbReference type="EMBL" id="CP000554">
    <property type="protein sequence ID" value="ABM77878.1"/>
    <property type="molecule type" value="Genomic_DNA"/>
</dbReference>
<evidence type="ECO:0000313" key="3">
    <source>
        <dbReference type="EMBL" id="ABM77878.1"/>
    </source>
</evidence>
<protein>
    <recommendedName>
        <fullName evidence="5">Phosphate-import protein PhnD</fullName>
    </recommendedName>
</protein>
<dbReference type="GO" id="GO:0043190">
    <property type="term" value="C:ATP-binding cassette (ABC) transporter complex"/>
    <property type="evidence" value="ECO:0007669"/>
    <property type="project" value="InterPro"/>
</dbReference>
<comment type="similarity">
    <text evidence="1">Belongs to the phosphate/phosphite/phosphonate binding protein family.</text>
</comment>
<evidence type="ECO:0000313" key="4">
    <source>
        <dbReference type="Proteomes" id="UP000002274"/>
    </source>
</evidence>
<dbReference type="KEGG" id="pmf:P9303_11291"/>
<proteinExistence type="inferred from homology"/>
<dbReference type="CDD" id="cd13572">
    <property type="entry name" value="PBP2_PnhD_2"/>
    <property type="match status" value="1"/>
</dbReference>
<evidence type="ECO:0008006" key="5">
    <source>
        <dbReference type="Google" id="ProtNLM"/>
    </source>
</evidence>
<dbReference type="GO" id="GO:0055085">
    <property type="term" value="P:transmembrane transport"/>
    <property type="evidence" value="ECO:0007669"/>
    <property type="project" value="InterPro"/>
</dbReference>
<dbReference type="Gene3D" id="3.40.190.10">
    <property type="entry name" value="Periplasmic binding protein-like II"/>
    <property type="match status" value="2"/>
</dbReference>
<dbReference type="Proteomes" id="UP000002274">
    <property type="component" value="Chromosome"/>
</dbReference>
<dbReference type="RefSeq" id="WP_011825780.1">
    <property type="nucleotide sequence ID" value="NC_008820.1"/>
</dbReference>
<dbReference type="AlphaFoldDB" id="A2C8R8"/>
<dbReference type="HOGENOM" id="CLU_051472_6_4_3"/>
<dbReference type="Pfam" id="PF12974">
    <property type="entry name" value="Phosphonate-bd"/>
    <property type="match status" value="1"/>
</dbReference>
<name>A2C8R8_PROM3</name>
<sequence>MLSQTARLTAVTFTAAAVVFSGCSSQTNNGASTDTSNPDKLIVALIPDENAATVIQDNQGLKDFLNEKLGKEIELVVTTDYSSMIEAARNDRLDLAYFGPLSYVLAKSKSEIEPFAARIKGGTKTYNSCLIGNTKAGVTDFVSIKGKTFAFGDPASTSSRLFPELTLKENGLTKGEDYEGVFLGAHDAVALAVQNGNAQAGGVACPILESLQEKGRIDDTKVTLIAKSAPIPQYPWTMRSSLNPQLKETIRTAFIELDDEKVLKPFKADGFAVITDQDYDGIRKAGDLLGLDLGKFVN</sequence>
<evidence type="ECO:0000256" key="1">
    <source>
        <dbReference type="ARBA" id="ARBA00007162"/>
    </source>
</evidence>
<dbReference type="PANTHER" id="PTHR35841:SF1">
    <property type="entry name" value="PHOSPHONATES-BINDING PERIPLASMIC PROTEIN"/>
    <property type="match status" value="1"/>
</dbReference>
<dbReference type="PROSITE" id="PS51257">
    <property type="entry name" value="PROKAR_LIPOPROTEIN"/>
    <property type="match status" value="1"/>
</dbReference>
<dbReference type="STRING" id="59922.P9303_11291"/>
<gene>
    <name evidence="3" type="ordered locus">P9303_11291</name>
</gene>